<dbReference type="InterPro" id="IPR000014">
    <property type="entry name" value="PAS"/>
</dbReference>
<dbReference type="EMBL" id="CP012831">
    <property type="protein sequence ID" value="ALI10379.1"/>
    <property type="molecule type" value="Genomic_DNA"/>
</dbReference>
<dbReference type="GO" id="GO:0006935">
    <property type="term" value="P:chemotaxis"/>
    <property type="evidence" value="ECO:0007669"/>
    <property type="project" value="UniProtKB-ARBA"/>
</dbReference>
<dbReference type="AlphaFoldDB" id="A0A0N9X448"/>
<evidence type="ECO:0000256" key="2">
    <source>
        <dbReference type="ARBA" id="ARBA00022475"/>
    </source>
</evidence>
<keyword evidence="4" id="KW-0812">Transmembrane</keyword>
<evidence type="ECO:0000313" key="12">
    <source>
        <dbReference type="EMBL" id="ALI10379.1"/>
    </source>
</evidence>
<sequence length="430" mass="49149">MMFFRNSTRKELKLLGDRLEQHDGEGVSIAAKDSSLRRVLAGIERLLADRTALRASVVDLNAELQRLRLQLGEYETRLHDQEQLWQLAASGSEDLLWKLQLDGRLQPARDAVLQWFGNLPTQADLPVYLGPWNDCLHPDDRQANLDALAHHLADRSGHAPYQVEVRLESHSGEYRWVQICGETLRDERGLPQISVGMLRDIHKQRLRDEEFAMLSARFDISRECIQDALWDINIVAGDPANPHNVIWFSSQMRRMLGYETIEEFPNVFESWLSRLHPEDSQRAVQAFVDHVADRSGQTPFDVTYRLKHRNDEYRWFRGRGQTQRSNDGTPLRTVGAITDVHSHREESQLRQTQERQHQAMQENLAKLTQIVAAIQSIAKQTNLLALNAAIEAARAGEAGRGFAVVADEVRKLATRTSQATQQAADMIERY</sequence>
<dbReference type="CDD" id="cd00130">
    <property type="entry name" value="PAS"/>
    <property type="match status" value="2"/>
</dbReference>
<dbReference type="PANTHER" id="PTHR32089:SF112">
    <property type="entry name" value="LYSOZYME-LIKE PROTEIN-RELATED"/>
    <property type="match status" value="1"/>
</dbReference>
<dbReference type="InterPro" id="IPR013655">
    <property type="entry name" value="PAS_fold_3"/>
</dbReference>
<evidence type="ECO:0000256" key="8">
    <source>
        <dbReference type="PROSITE-ProRule" id="PRU00284"/>
    </source>
</evidence>
<dbReference type="Pfam" id="PF08447">
    <property type="entry name" value="PAS_3"/>
    <property type="match status" value="2"/>
</dbReference>
<name>A0A0N9X448_PSEFL</name>
<keyword evidence="7 8" id="KW-0807">Transducer</keyword>
<evidence type="ECO:0000259" key="11">
    <source>
        <dbReference type="PROSITE" id="PS50113"/>
    </source>
</evidence>
<keyword evidence="9" id="KW-0175">Coiled coil</keyword>
<dbReference type="Pfam" id="PF00015">
    <property type="entry name" value="MCPsignal"/>
    <property type="match status" value="1"/>
</dbReference>
<dbReference type="InterPro" id="IPR035965">
    <property type="entry name" value="PAS-like_dom_sf"/>
</dbReference>
<evidence type="ECO:0000256" key="1">
    <source>
        <dbReference type="ARBA" id="ARBA00004236"/>
    </source>
</evidence>
<reference evidence="13" key="1">
    <citation type="submission" date="2015-09" db="EMBL/GenBank/DDBJ databases">
        <title>Whole genome sequence of Pseudomonas fluorescens FW300-N2C3.</title>
        <authorList>
            <person name="Ray J."/>
            <person name="Melnyk R."/>
            <person name="Deutschbauer A."/>
        </authorList>
    </citation>
    <scope>NUCLEOTIDE SEQUENCE [LARGE SCALE GENOMIC DNA]</scope>
    <source>
        <strain evidence="13">FW300-N2C3</strain>
    </source>
</reference>
<dbReference type="GO" id="GO:0005886">
    <property type="term" value="C:plasma membrane"/>
    <property type="evidence" value="ECO:0007669"/>
    <property type="project" value="UniProtKB-SubCell"/>
</dbReference>
<dbReference type="InterPro" id="IPR000700">
    <property type="entry name" value="PAS-assoc_C"/>
</dbReference>
<dbReference type="Gene3D" id="3.30.450.20">
    <property type="entry name" value="PAS domain"/>
    <property type="match status" value="2"/>
</dbReference>
<feature type="domain" description="PAC" evidence="11">
    <location>
        <begin position="161"/>
        <end position="213"/>
    </location>
</feature>
<evidence type="ECO:0000256" key="6">
    <source>
        <dbReference type="ARBA" id="ARBA00023136"/>
    </source>
</evidence>
<dbReference type="GO" id="GO:0007165">
    <property type="term" value="P:signal transduction"/>
    <property type="evidence" value="ECO:0007669"/>
    <property type="project" value="UniProtKB-KW"/>
</dbReference>
<dbReference type="InterPro" id="IPR001610">
    <property type="entry name" value="PAC"/>
</dbReference>
<keyword evidence="2" id="KW-1003">Cell membrane</keyword>
<keyword evidence="3" id="KW-0488">Methylation</keyword>
<gene>
    <name evidence="12" type="ORF">AO356_27380</name>
</gene>
<keyword evidence="5" id="KW-1133">Transmembrane helix</keyword>
<evidence type="ECO:0000256" key="7">
    <source>
        <dbReference type="ARBA" id="ARBA00023224"/>
    </source>
</evidence>
<proteinExistence type="predicted"/>
<dbReference type="PROSITE" id="PS50111">
    <property type="entry name" value="CHEMOTAXIS_TRANSDUC_2"/>
    <property type="match status" value="1"/>
</dbReference>
<feature type="coiled-coil region" evidence="9">
    <location>
        <begin position="43"/>
        <end position="84"/>
    </location>
</feature>
<evidence type="ECO:0000256" key="4">
    <source>
        <dbReference type="ARBA" id="ARBA00022692"/>
    </source>
</evidence>
<dbReference type="Proteomes" id="UP000059425">
    <property type="component" value="Chromosome"/>
</dbReference>
<evidence type="ECO:0000256" key="3">
    <source>
        <dbReference type="ARBA" id="ARBA00022481"/>
    </source>
</evidence>
<dbReference type="SMART" id="SM00086">
    <property type="entry name" value="PAC"/>
    <property type="match status" value="2"/>
</dbReference>
<reference evidence="12 13" key="2">
    <citation type="journal article" date="2018" name="Nature">
        <title>Mutant phenotypes for thousands of bacterial genes of unknown function.</title>
        <authorList>
            <person name="Price M.N."/>
            <person name="Wetmore K.M."/>
            <person name="Waters R.J."/>
            <person name="Callaghan M."/>
            <person name="Ray J."/>
            <person name="Liu H."/>
            <person name="Kuehl J.V."/>
            <person name="Melnyk R.A."/>
            <person name="Lamson J.S."/>
            <person name="Suh Y."/>
            <person name="Carlson H.K."/>
            <person name="Esquivel Z."/>
            <person name="Sadeeshkumar H."/>
            <person name="Chakraborty R."/>
            <person name="Zane G.M."/>
            <person name="Rubin B.E."/>
            <person name="Wall J.D."/>
            <person name="Visel A."/>
            <person name="Bristow J."/>
            <person name="Blow M.J."/>
            <person name="Arkin A.P."/>
            <person name="Deutschbauer A.M."/>
        </authorList>
    </citation>
    <scope>NUCLEOTIDE SEQUENCE [LARGE SCALE GENOMIC DNA]</scope>
    <source>
        <strain evidence="12 13">FW300-N2C3</strain>
    </source>
</reference>
<dbReference type="SUPFAM" id="SSF58104">
    <property type="entry name" value="Methyl-accepting chemotaxis protein (MCP) signaling domain"/>
    <property type="match status" value="1"/>
</dbReference>
<accession>A0A0N9X448</accession>
<comment type="subcellular location">
    <subcellularLocation>
        <location evidence="1">Cell membrane</location>
    </subcellularLocation>
</comment>
<evidence type="ECO:0000256" key="9">
    <source>
        <dbReference type="SAM" id="Coils"/>
    </source>
</evidence>
<protein>
    <submittedName>
        <fullName evidence="12">Chemotaxis protein</fullName>
    </submittedName>
</protein>
<dbReference type="PANTHER" id="PTHR32089">
    <property type="entry name" value="METHYL-ACCEPTING CHEMOTAXIS PROTEIN MCPB"/>
    <property type="match status" value="1"/>
</dbReference>
<dbReference type="Gene3D" id="1.10.287.950">
    <property type="entry name" value="Methyl-accepting chemotaxis protein"/>
    <property type="match status" value="1"/>
</dbReference>
<dbReference type="InterPro" id="IPR004089">
    <property type="entry name" value="MCPsignal_dom"/>
</dbReference>
<evidence type="ECO:0000259" key="10">
    <source>
        <dbReference type="PROSITE" id="PS50111"/>
    </source>
</evidence>
<dbReference type="NCBIfam" id="TIGR00229">
    <property type="entry name" value="sensory_box"/>
    <property type="match status" value="1"/>
</dbReference>
<evidence type="ECO:0000256" key="5">
    <source>
        <dbReference type="ARBA" id="ARBA00022989"/>
    </source>
</evidence>
<keyword evidence="6" id="KW-0472">Membrane</keyword>
<evidence type="ECO:0000313" key="13">
    <source>
        <dbReference type="Proteomes" id="UP000059425"/>
    </source>
</evidence>
<dbReference type="PROSITE" id="PS50113">
    <property type="entry name" value="PAC"/>
    <property type="match status" value="1"/>
</dbReference>
<organism evidence="12 13">
    <name type="scientific">Pseudomonas fluorescens</name>
    <dbReference type="NCBI Taxonomy" id="294"/>
    <lineage>
        <taxon>Bacteria</taxon>
        <taxon>Pseudomonadati</taxon>
        <taxon>Pseudomonadota</taxon>
        <taxon>Gammaproteobacteria</taxon>
        <taxon>Pseudomonadales</taxon>
        <taxon>Pseudomonadaceae</taxon>
        <taxon>Pseudomonas</taxon>
    </lineage>
</organism>
<feature type="domain" description="Methyl-accepting transducer" evidence="10">
    <location>
        <begin position="358"/>
        <end position="430"/>
    </location>
</feature>
<dbReference type="SUPFAM" id="SSF55785">
    <property type="entry name" value="PYP-like sensor domain (PAS domain)"/>
    <property type="match status" value="2"/>
</dbReference>